<feature type="region of interest" description="Disordered" evidence="1">
    <location>
        <begin position="1"/>
        <end position="42"/>
    </location>
</feature>
<name>A0AB34K2E5_PRYPA</name>
<gene>
    <name evidence="2" type="ORF">AB1Y20_009760</name>
</gene>
<comment type="caution">
    <text evidence="2">The sequence shown here is derived from an EMBL/GenBank/DDBJ whole genome shotgun (WGS) entry which is preliminary data.</text>
</comment>
<evidence type="ECO:0000313" key="3">
    <source>
        <dbReference type="Proteomes" id="UP001515480"/>
    </source>
</evidence>
<dbReference type="EMBL" id="JBGBPQ010000002">
    <property type="protein sequence ID" value="KAL1528411.1"/>
    <property type="molecule type" value="Genomic_DNA"/>
</dbReference>
<accession>A0AB34K2E5</accession>
<organism evidence="2 3">
    <name type="scientific">Prymnesium parvum</name>
    <name type="common">Toxic golden alga</name>
    <dbReference type="NCBI Taxonomy" id="97485"/>
    <lineage>
        <taxon>Eukaryota</taxon>
        <taxon>Haptista</taxon>
        <taxon>Haptophyta</taxon>
        <taxon>Prymnesiophyceae</taxon>
        <taxon>Prymnesiales</taxon>
        <taxon>Prymnesiaceae</taxon>
        <taxon>Prymnesium</taxon>
    </lineage>
</organism>
<keyword evidence="3" id="KW-1185">Reference proteome</keyword>
<protein>
    <submittedName>
        <fullName evidence="2">Uncharacterized protein</fullName>
    </submittedName>
</protein>
<sequence>MSDEPPFKAARTAHTARPTCASHRSGPPRAPPSSHCPSLAAPQVLPTPLPQSLVSAWCAELREAASQDERSHWWAEAHWCPLSACSSDTLLGSTVSHVLAQLDGEARTAIAGVEFWTQRRALDAGLHLHWDCDQERGRVSGELDCPLRSAIVYLTDDGGPTVLIDRTPESHASCEAAAAEPKQGGQRCWLVWPHAGQIATFPGNMLHGVLPYPFPGDHDPKMPLRQTVLLNLWMHRPMQLAKLPSMLAPRRRCSRKPHPVSGASTCKREVEVAELGYNCRRLPLVTGRVHRHCWSRVHSEMWGETILTLGMFDRTEYLEIQIPPIVYRNAQVEEFIASVRCVSLNCCCQCSA</sequence>
<evidence type="ECO:0000313" key="2">
    <source>
        <dbReference type="EMBL" id="KAL1528411.1"/>
    </source>
</evidence>
<dbReference type="Proteomes" id="UP001515480">
    <property type="component" value="Unassembled WGS sequence"/>
</dbReference>
<dbReference type="AlphaFoldDB" id="A0AB34K2E5"/>
<evidence type="ECO:0000256" key="1">
    <source>
        <dbReference type="SAM" id="MobiDB-lite"/>
    </source>
</evidence>
<proteinExistence type="predicted"/>
<reference evidence="2 3" key="1">
    <citation type="journal article" date="2024" name="Science">
        <title>Giant polyketide synthase enzymes in the biosynthesis of giant marine polyether toxins.</title>
        <authorList>
            <person name="Fallon T.R."/>
            <person name="Shende V.V."/>
            <person name="Wierzbicki I.H."/>
            <person name="Pendleton A.L."/>
            <person name="Watervoot N.F."/>
            <person name="Auber R.P."/>
            <person name="Gonzalez D.J."/>
            <person name="Wisecaver J.H."/>
            <person name="Moore B.S."/>
        </authorList>
    </citation>
    <scope>NUCLEOTIDE SEQUENCE [LARGE SCALE GENOMIC DNA]</scope>
    <source>
        <strain evidence="2 3">12B1</strain>
    </source>
</reference>